<reference evidence="2 3" key="1">
    <citation type="submission" date="2021-06" db="EMBL/GenBank/DDBJ databases">
        <title>Caerostris extrusa draft genome.</title>
        <authorList>
            <person name="Kono N."/>
            <person name="Arakawa K."/>
        </authorList>
    </citation>
    <scope>NUCLEOTIDE SEQUENCE [LARGE SCALE GENOMIC DNA]</scope>
</reference>
<feature type="region of interest" description="Disordered" evidence="1">
    <location>
        <begin position="1"/>
        <end position="28"/>
    </location>
</feature>
<accession>A0AAV4QXX0</accession>
<evidence type="ECO:0000256" key="1">
    <source>
        <dbReference type="SAM" id="MobiDB-lite"/>
    </source>
</evidence>
<dbReference type="Proteomes" id="UP001054945">
    <property type="component" value="Unassembled WGS sequence"/>
</dbReference>
<proteinExistence type="predicted"/>
<sequence length="101" mass="11607">MKEGKKGETEFPQTNPQESARRGVNRKTITKTTEFREIEGKGVVGGSKACSFYLPNKLLSCLCWKFPPDPLPSRIFTNLILEATKFKQPPTFLFKRKEKRK</sequence>
<evidence type="ECO:0000313" key="2">
    <source>
        <dbReference type="EMBL" id="GIY14873.1"/>
    </source>
</evidence>
<keyword evidence="3" id="KW-1185">Reference proteome</keyword>
<gene>
    <name evidence="2" type="ORF">CEXT_729631</name>
</gene>
<evidence type="ECO:0000313" key="3">
    <source>
        <dbReference type="Proteomes" id="UP001054945"/>
    </source>
</evidence>
<name>A0AAV4QXX0_CAEEX</name>
<protein>
    <submittedName>
        <fullName evidence="2">Uncharacterized protein</fullName>
    </submittedName>
</protein>
<dbReference type="AlphaFoldDB" id="A0AAV4QXX0"/>
<comment type="caution">
    <text evidence="2">The sequence shown here is derived from an EMBL/GenBank/DDBJ whole genome shotgun (WGS) entry which is preliminary data.</text>
</comment>
<organism evidence="2 3">
    <name type="scientific">Caerostris extrusa</name>
    <name type="common">Bark spider</name>
    <name type="synonym">Caerostris bankana</name>
    <dbReference type="NCBI Taxonomy" id="172846"/>
    <lineage>
        <taxon>Eukaryota</taxon>
        <taxon>Metazoa</taxon>
        <taxon>Ecdysozoa</taxon>
        <taxon>Arthropoda</taxon>
        <taxon>Chelicerata</taxon>
        <taxon>Arachnida</taxon>
        <taxon>Araneae</taxon>
        <taxon>Araneomorphae</taxon>
        <taxon>Entelegynae</taxon>
        <taxon>Araneoidea</taxon>
        <taxon>Araneidae</taxon>
        <taxon>Caerostris</taxon>
    </lineage>
</organism>
<dbReference type="EMBL" id="BPLR01007157">
    <property type="protein sequence ID" value="GIY14873.1"/>
    <property type="molecule type" value="Genomic_DNA"/>
</dbReference>